<dbReference type="AlphaFoldDB" id="A0A410QGC5"/>
<accession>A0A410QGC5</accession>
<comment type="catalytic activity">
    <reaction evidence="3">
        <text>DNA(n) + a 2'-deoxyribonucleoside 5'-triphosphate = DNA(n+1) + diphosphate</text>
        <dbReference type="Rhea" id="RHEA:22508"/>
        <dbReference type="Rhea" id="RHEA-COMP:17339"/>
        <dbReference type="Rhea" id="RHEA-COMP:17340"/>
        <dbReference type="ChEBI" id="CHEBI:33019"/>
        <dbReference type="ChEBI" id="CHEBI:61560"/>
        <dbReference type="ChEBI" id="CHEBI:173112"/>
        <dbReference type="EC" id="2.7.7.7"/>
    </reaction>
</comment>
<keyword evidence="6" id="KW-1185">Reference proteome</keyword>
<dbReference type="SUPFAM" id="SSF53098">
    <property type="entry name" value="Ribonuclease H-like"/>
    <property type="match status" value="1"/>
</dbReference>
<dbReference type="InterPro" id="IPR043502">
    <property type="entry name" value="DNA/RNA_pol_sf"/>
</dbReference>
<evidence type="ECO:0000259" key="4">
    <source>
        <dbReference type="SMART" id="SM00482"/>
    </source>
</evidence>
<evidence type="ECO:0000313" key="5">
    <source>
        <dbReference type="EMBL" id="QAT62986.1"/>
    </source>
</evidence>
<dbReference type="InterPro" id="IPR001098">
    <property type="entry name" value="DNA-dir_DNA_pol_A_palm_dom"/>
</dbReference>
<dbReference type="CDD" id="cd08642">
    <property type="entry name" value="DNA_pol_A_pol_I_A"/>
    <property type="match status" value="1"/>
</dbReference>
<dbReference type="PANTHER" id="PTHR10133:SF27">
    <property type="entry name" value="DNA POLYMERASE NU"/>
    <property type="match status" value="1"/>
</dbReference>
<keyword evidence="2" id="KW-0235">DNA replication</keyword>
<dbReference type="KEGG" id="spoa:EQM13_16155"/>
<dbReference type="EMBL" id="CP035282">
    <property type="protein sequence ID" value="QAT62986.1"/>
    <property type="molecule type" value="Genomic_DNA"/>
</dbReference>
<protein>
    <recommendedName>
        <fullName evidence="1">DNA-directed DNA polymerase</fullName>
        <ecNumber evidence="1">2.7.7.7</ecNumber>
    </recommendedName>
</protein>
<dbReference type="Gene3D" id="3.30.70.370">
    <property type="match status" value="1"/>
</dbReference>
<dbReference type="Proteomes" id="UP000287969">
    <property type="component" value="Chromosome"/>
</dbReference>
<organism evidence="5 6">
    <name type="scientific">Acidilutibacter cellobiosedens</name>
    <dbReference type="NCBI Taxonomy" id="2507161"/>
    <lineage>
        <taxon>Bacteria</taxon>
        <taxon>Bacillati</taxon>
        <taxon>Bacillota</taxon>
        <taxon>Tissierellia</taxon>
        <taxon>Tissierellales</taxon>
        <taxon>Acidilutibacteraceae</taxon>
        <taxon>Acidilutibacter</taxon>
    </lineage>
</organism>
<dbReference type="SMART" id="SM00482">
    <property type="entry name" value="POLAc"/>
    <property type="match status" value="1"/>
</dbReference>
<dbReference type="GO" id="GO:0003887">
    <property type="term" value="F:DNA-directed DNA polymerase activity"/>
    <property type="evidence" value="ECO:0007669"/>
    <property type="project" value="UniProtKB-EC"/>
</dbReference>
<dbReference type="PANTHER" id="PTHR10133">
    <property type="entry name" value="DNA POLYMERASE I"/>
    <property type="match status" value="1"/>
</dbReference>
<evidence type="ECO:0000256" key="3">
    <source>
        <dbReference type="ARBA" id="ARBA00049244"/>
    </source>
</evidence>
<gene>
    <name evidence="5" type="ORF">EQM13_16155</name>
</gene>
<reference evidence="6" key="1">
    <citation type="submission" date="2019-01" db="EMBL/GenBank/DDBJ databases">
        <title>Draft genomes of a novel of Sporanaerobacter strains.</title>
        <authorList>
            <person name="Ma S."/>
        </authorList>
    </citation>
    <scope>NUCLEOTIDE SEQUENCE [LARGE SCALE GENOMIC DNA]</scope>
    <source>
        <strain evidence="6">NJN-17</strain>
    </source>
</reference>
<dbReference type="GO" id="GO:0006302">
    <property type="term" value="P:double-strand break repair"/>
    <property type="evidence" value="ECO:0007669"/>
    <property type="project" value="TreeGrafter"/>
</dbReference>
<dbReference type="Gene3D" id="1.10.150.20">
    <property type="entry name" value="5' to 3' exonuclease, C-terminal subdomain"/>
    <property type="match status" value="1"/>
</dbReference>
<feature type="domain" description="DNA-directed DNA polymerase family A palm" evidence="4">
    <location>
        <begin position="370"/>
        <end position="612"/>
    </location>
</feature>
<name>A0A410QGC5_9FIRM</name>
<dbReference type="RefSeq" id="WP_128753219.1">
    <property type="nucleotide sequence ID" value="NZ_CP035282.1"/>
</dbReference>
<sequence>MKTLEIDIETFSSINLSKSGVYRYVEALDFEILLFAYSIDGGDVKVIDLAMGEKIPKEILDALTDPNIIKWAFNANFERICLSRYLGYPTGKYLDPSSWRCSMILSAYMGLPLSLEGVGTVLGLEKQKLKEGKDLIRYFCTPCKPTKTNGKRTRNHPYHDLEKWSAFKEYNKRDVETELEIQMKLSKFPVPEHIWHEYHLDQEINDRGVLLDLDFIKNAIEIGDHSRTKLIDEMKALTNLENPNSVQQLKGWLAENGLETESLGKKIVSELLETATGDLSKVLTLRQQISKSSVKKYQTMENAVGSDNRARGMFQFYGANRTGRFAGRILQPQNLPRNNIPDLYEARELVHTNNITALDMLYDSIPEVLSQLIRTSFIPKANHKFIVADFSSIERVVLAWLAGEKWVLDAYERKEDLYIATASQMFDVPIEKIDKKSPLRDKGKVADLACGYGGSVGALISMGALDMGLEEYELKPLVDSWRLANSNIVNFWWDVDRAVLKTVRERTTTTTHGIEFSYKSGMLFITLPSGRQLSYVKPKIGVSKFGSDCVTYEGLGGTKKWERIQSYGPKFVENIVQAISRDILIFSMEKLRHFSIVMHIHDEIIIEAEKHITVDEICKIMCQTPPWSKGLKLRAEGFEGDFYKKD</sequence>
<evidence type="ECO:0000256" key="2">
    <source>
        <dbReference type="ARBA" id="ARBA00022705"/>
    </source>
</evidence>
<dbReference type="InterPro" id="IPR012337">
    <property type="entry name" value="RNaseH-like_sf"/>
</dbReference>
<dbReference type="PRINTS" id="PR00868">
    <property type="entry name" value="DNAPOLI"/>
</dbReference>
<dbReference type="GO" id="GO:0006261">
    <property type="term" value="P:DNA-templated DNA replication"/>
    <property type="evidence" value="ECO:0007669"/>
    <property type="project" value="InterPro"/>
</dbReference>
<evidence type="ECO:0000256" key="1">
    <source>
        <dbReference type="ARBA" id="ARBA00012417"/>
    </source>
</evidence>
<dbReference type="GO" id="GO:0003677">
    <property type="term" value="F:DNA binding"/>
    <property type="evidence" value="ECO:0007669"/>
    <property type="project" value="InterPro"/>
</dbReference>
<dbReference type="SUPFAM" id="SSF56672">
    <property type="entry name" value="DNA/RNA polymerases"/>
    <property type="match status" value="1"/>
</dbReference>
<dbReference type="OrthoDB" id="9764911at2"/>
<dbReference type="InterPro" id="IPR002298">
    <property type="entry name" value="DNA_polymerase_A"/>
</dbReference>
<dbReference type="Pfam" id="PF00476">
    <property type="entry name" value="DNA_pol_A"/>
    <property type="match status" value="1"/>
</dbReference>
<evidence type="ECO:0000313" key="6">
    <source>
        <dbReference type="Proteomes" id="UP000287969"/>
    </source>
</evidence>
<dbReference type="EC" id="2.7.7.7" evidence="1"/>
<proteinExistence type="predicted"/>